<feature type="compositionally biased region" description="Low complexity" evidence="1">
    <location>
        <begin position="415"/>
        <end position="426"/>
    </location>
</feature>
<gene>
    <name evidence="2" type="ORF">PVL29_015011</name>
</gene>
<dbReference type="InterPro" id="IPR023214">
    <property type="entry name" value="HAD_sf"/>
</dbReference>
<dbReference type="InterPro" id="IPR010021">
    <property type="entry name" value="PGPP1/Gep4"/>
</dbReference>
<dbReference type="AlphaFoldDB" id="A0AA38ZCL5"/>
<comment type="caution">
    <text evidence="2">The sequence shown here is derived from an EMBL/GenBank/DDBJ whole genome shotgun (WGS) entry which is preliminary data.</text>
</comment>
<protein>
    <submittedName>
        <fullName evidence="2">Uncharacterized protein</fullName>
    </submittedName>
</protein>
<dbReference type="PANTHER" id="PTHR33210">
    <property type="entry name" value="PROTODERMAL FACTOR 1"/>
    <property type="match status" value="1"/>
</dbReference>
<accession>A0AA38ZCL5</accession>
<proteinExistence type="predicted"/>
<dbReference type="NCBIfam" id="TIGR01662">
    <property type="entry name" value="HAD-SF-IIIA"/>
    <property type="match status" value="1"/>
</dbReference>
<sequence length="598" mass="65201">MQSCSCAPWRICKVPIPNQFHNHRHLYPRLYHRNLPSWPCKHQTHLTKICALTLHPTNSCSKEQEIKRNKSNSQPNHTPKQTNIFLHELYSSTENFNRSKTTQDPEERKINSSQVIFTNMWWADLKAALGQRFNFEGIICSAVVLAKDRHLALPHVAVPDIRYIDWAELHRRGFKGVVFDKDNTLTKPYSLTVWEPIGSSLQRCKSVFGHDIGVFSNSAGLYEYDPDGSKARVLEGAIGIEVIRHRVKKPAGTAEDIEKHFGCASSLLIMVGDRPFTDIVFGNRNGFLTILTEPLSLAEEPFLVKQFVAVIWHSLLLAQDFSFLGFSWPQRMSSVASAQENLLIPVISTSVEDQKNYYSPDPHAGRPPSGSHRTPPYGTSPRHGGTTPSHGSYNPTPSHGSYNPTPSTGGGGSYGTPTHDPTPSTPTGGGGGGYYHSPPTTGGGVGGSPPLVLSPPTTPISIDPGTPGISIPTPPFLPDPNSPFTGTCNYWSTHPGAIWGLLGWWGTLGGAFGVASVPGFGANISLQQALSNTRTDGLGELYREGTASLLNSMVNKRFPFTTKQVRDRFAAALSSNKAAAAQAHLFKLANEGKLKPRA</sequence>
<dbReference type="PANTHER" id="PTHR33210:SF18">
    <property type="entry name" value="PROTODERMAL FACTOR 1"/>
    <property type="match status" value="1"/>
</dbReference>
<dbReference type="FunFam" id="3.40.50.1000:FF:000148">
    <property type="entry name" value="Haloacid dehalogenase superfamily protein"/>
    <property type="match status" value="1"/>
</dbReference>
<dbReference type="InterPro" id="IPR027706">
    <property type="entry name" value="PGP_Pase"/>
</dbReference>
<evidence type="ECO:0000313" key="3">
    <source>
        <dbReference type="Proteomes" id="UP001168098"/>
    </source>
</evidence>
<feature type="compositionally biased region" description="Polar residues" evidence="1">
    <location>
        <begin position="386"/>
        <end position="399"/>
    </location>
</feature>
<dbReference type="InterPro" id="IPR006549">
    <property type="entry name" value="HAD-SF_hydro_IIIA"/>
</dbReference>
<organism evidence="2 3">
    <name type="scientific">Vitis rotundifolia</name>
    <name type="common">Muscadine grape</name>
    <dbReference type="NCBI Taxonomy" id="103349"/>
    <lineage>
        <taxon>Eukaryota</taxon>
        <taxon>Viridiplantae</taxon>
        <taxon>Streptophyta</taxon>
        <taxon>Embryophyta</taxon>
        <taxon>Tracheophyta</taxon>
        <taxon>Spermatophyta</taxon>
        <taxon>Magnoliopsida</taxon>
        <taxon>eudicotyledons</taxon>
        <taxon>Gunneridae</taxon>
        <taxon>Pentapetalae</taxon>
        <taxon>rosids</taxon>
        <taxon>Vitales</taxon>
        <taxon>Vitaceae</taxon>
        <taxon>Viteae</taxon>
        <taxon>Vitis</taxon>
    </lineage>
</organism>
<evidence type="ECO:0000256" key="1">
    <source>
        <dbReference type="SAM" id="MobiDB-lite"/>
    </source>
</evidence>
<reference evidence="2 3" key="1">
    <citation type="journal article" date="2023" name="BMC Biotechnol.">
        <title>Vitis rotundifolia cv Carlos genome sequencing.</title>
        <authorList>
            <person name="Huff M."/>
            <person name="Hulse-Kemp A."/>
            <person name="Scheffler B."/>
            <person name="Youngblood R."/>
            <person name="Simpson S."/>
            <person name="Babiker E."/>
            <person name="Staton M."/>
        </authorList>
    </citation>
    <scope>NUCLEOTIDE SEQUENCE [LARGE SCALE GENOMIC DNA]</scope>
    <source>
        <tissue evidence="2">Leaf</tissue>
    </source>
</reference>
<dbReference type="NCBIfam" id="TIGR01668">
    <property type="entry name" value="YqeG_hyp_ppase"/>
    <property type="match status" value="1"/>
</dbReference>
<dbReference type="InterPro" id="IPR039923">
    <property type="entry name" value="Protodermal_1"/>
</dbReference>
<dbReference type="InterPro" id="IPR036412">
    <property type="entry name" value="HAD-like_sf"/>
</dbReference>
<name>A0AA38ZCL5_VITRO</name>
<feature type="region of interest" description="Disordered" evidence="1">
    <location>
        <begin position="354"/>
        <end position="460"/>
    </location>
</feature>
<dbReference type="Gene3D" id="3.40.50.1000">
    <property type="entry name" value="HAD superfamily/HAD-like"/>
    <property type="match status" value="1"/>
</dbReference>
<dbReference type="GO" id="GO:0008962">
    <property type="term" value="F:phosphatidylglycerophosphatase activity"/>
    <property type="evidence" value="ECO:0007669"/>
    <property type="project" value="InterPro"/>
</dbReference>
<dbReference type="Proteomes" id="UP001168098">
    <property type="component" value="Unassembled WGS sequence"/>
</dbReference>
<dbReference type="Pfam" id="PF09419">
    <property type="entry name" value="PGP_phosphatase"/>
    <property type="match status" value="1"/>
</dbReference>
<dbReference type="EMBL" id="JARBHA010000012">
    <property type="protein sequence ID" value="KAJ9685919.1"/>
    <property type="molecule type" value="Genomic_DNA"/>
</dbReference>
<keyword evidence="3" id="KW-1185">Reference proteome</keyword>
<dbReference type="SUPFAM" id="SSF56784">
    <property type="entry name" value="HAD-like"/>
    <property type="match status" value="1"/>
</dbReference>
<evidence type="ECO:0000313" key="2">
    <source>
        <dbReference type="EMBL" id="KAJ9685919.1"/>
    </source>
</evidence>